<gene>
    <name evidence="2" type="ORF">GMARGA_LOCUS13026</name>
</gene>
<sequence>MPYRKAEKENHNRREWQKEKETRKKKKIPRGPNERLNNKEEIDQERQRLEELAQRLVEEIKEKLIWELSNSMKIGAGYPNTPKLGATVVTKNIAIENKVKEPRVLESLPSETLTSVGKEKGLNISCLAFANDTTFIANTQIDENKENQPTIGRVATKRACFTNIVCYKSNSKGKSQAEERSSNRVLQEKLSNEVKRTQTEKLIDITLWVKYTKGEMNLELEPEHFINRSEGNSISLEKVRSLQSKKEKIKVMIEEPKIEIECSLREFIKQLLMTATRAEWTFNQGAYDEIHQKQAWAKKEEEILDSIREELKQKEKIDLGWTEILSIAKEEVYAWIEQGVNNMQKIHNYPVDSIIKFKQPNCRFLYIIKEAIYPNKPFLAYTYLPNKYQIPDDYTVETTWGRGDN</sequence>
<accession>A0ABN7V0U7</accession>
<feature type="compositionally biased region" description="Basic and acidic residues" evidence="1">
    <location>
        <begin position="32"/>
        <end position="42"/>
    </location>
</feature>
<proteinExistence type="predicted"/>
<evidence type="ECO:0000313" key="3">
    <source>
        <dbReference type="Proteomes" id="UP000789901"/>
    </source>
</evidence>
<name>A0ABN7V0U7_GIGMA</name>
<protein>
    <submittedName>
        <fullName evidence="2">42012_t:CDS:1</fullName>
    </submittedName>
</protein>
<evidence type="ECO:0000256" key="1">
    <source>
        <dbReference type="SAM" id="MobiDB-lite"/>
    </source>
</evidence>
<comment type="caution">
    <text evidence="2">The sequence shown here is derived from an EMBL/GenBank/DDBJ whole genome shotgun (WGS) entry which is preliminary data.</text>
</comment>
<feature type="region of interest" description="Disordered" evidence="1">
    <location>
        <begin position="1"/>
        <end position="42"/>
    </location>
</feature>
<feature type="compositionally biased region" description="Basic and acidic residues" evidence="1">
    <location>
        <begin position="1"/>
        <end position="22"/>
    </location>
</feature>
<dbReference type="EMBL" id="CAJVQB010008161">
    <property type="protein sequence ID" value="CAG8714880.1"/>
    <property type="molecule type" value="Genomic_DNA"/>
</dbReference>
<organism evidence="2 3">
    <name type="scientific">Gigaspora margarita</name>
    <dbReference type="NCBI Taxonomy" id="4874"/>
    <lineage>
        <taxon>Eukaryota</taxon>
        <taxon>Fungi</taxon>
        <taxon>Fungi incertae sedis</taxon>
        <taxon>Mucoromycota</taxon>
        <taxon>Glomeromycotina</taxon>
        <taxon>Glomeromycetes</taxon>
        <taxon>Diversisporales</taxon>
        <taxon>Gigasporaceae</taxon>
        <taxon>Gigaspora</taxon>
    </lineage>
</organism>
<keyword evidence="3" id="KW-1185">Reference proteome</keyword>
<evidence type="ECO:0000313" key="2">
    <source>
        <dbReference type="EMBL" id="CAG8714880.1"/>
    </source>
</evidence>
<dbReference type="Proteomes" id="UP000789901">
    <property type="component" value="Unassembled WGS sequence"/>
</dbReference>
<reference evidence="2 3" key="1">
    <citation type="submission" date="2021-06" db="EMBL/GenBank/DDBJ databases">
        <authorList>
            <person name="Kallberg Y."/>
            <person name="Tangrot J."/>
            <person name="Rosling A."/>
        </authorList>
    </citation>
    <scope>NUCLEOTIDE SEQUENCE [LARGE SCALE GENOMIC DNA]</scope>
    <source>
        <strain evidence="2 3">120-4 pot B 10/14</strain>
    </source>
</reference>